<evidence type="ECO:0000256" key="5">
    <source>
        <dbReference type="ARBA" id="ARBA00029454"/>
    </source>
</evidence>
<gene>
    <name evidence="7" type="ORF">CMUS01_07075</name>
</gene>
<evidence type="ECO:0000256" key="2">
    <source>
        <dbReference type="ARBA" id="ARBA00022450"/>
    </source>
</evidence>
<dbReference type="FunFam" id="3.30.559.30:FF:000003">
    <property type="entry name" value="Nonribosomal peptide synthase SidD"/>
    <property type="match status" value="1"/>
</dbReference>
<dbReference type="Pfam" id="PF00668">
    <property type="entry name" value="Condensation"/>
    <property type="match status" value="5"/>
</dbReference>
<dbReference type="PROSITE" id="PS00012">
    <property type="entry name" value="PHOSPHOPANTETHEINE"/>
    <property type="match status" value="3"/>
</dbReference>
<dbReference type="InterPro" id="IPR009081">
    <property type="entry name" value="PP-bd_ACP"/>
</dbReference>
<dbReference type="EMBL" id="WIGM01000245">
    <property type="protein sequence ID" value="KAF6832083.1"/>
    <property type="molecule type" value="Genomic_DNA"/>
</dbReference>
<dbReference type="Gene3D" id="3.30.300.30">
    <property type="match status" value="4"/>
</dbReference>
<dbReference type="PANTHER" id="PTHR45527:SF16">
    <property type="entry name" value="NONRIBOSOMAL PEPTIDE SYNTHASE ATNA-RELATED"/>
    <property type="match status" value="1"/>
</dbReference>
<dbReference type="Gene3D" id="3.30.559.30">
    <property type="entry name" value="Nonribosomal peptide synthetase, condensation domain"/>
    <property type="match status" value="5"/>
</dbReference>
<dbReference type="InterPro" id="IPR045851">
    <property type="entry name" value="AMP-bd_C_sf"/>
</dbReference>
<keyword evidence="4" id="KW-0436">Ligase</keyword>
<dbReference type="OrthoDB" id="416786at2759"/>
<sequence>MEPAESPMMCTLPAFAGGVPTNREQSFEHVDIKLEDPGRSDASVAALLSAAWCLTLHLYTGQARIGFGFVDEHGEASAKSCNIASRDTLLDMLTRFAVTPKKNGVNGNHVPEHLESYPLNSSCNTAVRVVTSAGQSNGHANGYPKTNGAKTTLPERIQLTLEADISSPSHPGLCLLFLRSFMSQAEARNLAATLGHVINEIVNDGSKSVNNLQLSPRDQDQVRKWNGGELKRSNCLLHEAFSRIAQETPEAEAIDAWDGRMTYREVEDESSKLGKQLIRDGVSLGSLVLLSFEKSRHAVVSWLAVLKAGAACVFLDPRYPAGRIRQIIAATGATHALFSASTISQLDDLGLNVRQVPLEPGHCNGSDTHASNGSVWPSRQPSDTAFVIFTSGSTGTPKGVSLTHAAIYTSTDDMAGYFGVERESRILQFSSYTFDASVAEMITGLLRGACICIPSEADRLDRLQSYLQQTLTSWSILTPTVARLLEPTEISALKTLVLVGEPVKESDIKPWINAGVQVYNAYGPAEATFMATATPKPGAVVGRASCIGRGVNTKTWIVDLTGDRLVPVGGVGELVIESSVLATGYLNDPERTAESFLVNPPWALDSGTEMPVPTRFYRTGDLARYFEDGTLECLGRADTQIKIGGQRVELTDVEYHLRKNASTSDSAVFYPQRGPFAKRLTSIVAVAPQASHINGHNHVSLQSLDENLISDAKGWLLQSVASYMVPSVWFKTDSLPFTAAGKLDRNLLLERLESLSPQDATKTPGRKANGHVPSANDAEVTILDVCSNILNVPADRIDLDRSFFALGGDSITAMQVVSAFRRLDKALKVKDLLSSSSLRETASKIESLRAPPSIPEIRPGDRFPVSPIQQLFLDTAQSTSTRNHFHQSVFVKANQTLSPQLIDKSIADLVARHPMLRARFEQSSSGEWKQYISPTAEEAYQFHNHPDASPELQKIVMLKSRLTLSVTEGPLVRADLFQTDQGQFLSIVVHHLVVDLVSWRVILEELERALTEEAPQFNDSFPFLAWVNEQRGLSNAFKVSQVLPHQVPGSDFNFWGVDKANNVYADVREKRFSIGAEETQDVLTDCHYALRTEPVDILLSALLLSFSNSFPGRQLPAIFAEGHGREALSDHMDLSRTVGWFTTMYPIHPGDYRDILDLVARVKDARKRTPNNGFDYFSSAFLTSEGREAFKDHLPAEVVFNYEGRYQSMEKEFSLLQQESWTAGESLEDMSPSLQRFCLFEIAASVLADRLNFTFAWNSKMTHQEEIDAWLSSVPRAITDITQALKRSSRQLTLSDLGNFDLDYSGLQSLTSTLLQIPGISGLDDLDDVYPCSPMQESLALSQSRVDGVYEVDIVWEVTASDGANIDPGRLESAWHGVVARHAALRTVFIETSATVGMLDQVVLKSHHPRCEHLRARDGGSALEKLSSYPAKEKGLGTTQPLHRLLICSTDDGRAFLRFEVNHIVFDGMSSIPLLRDLSEAYNGNLVTRWGSPYADFIRYIRDPGLREQSIAYWKEYLAGAEACIFPPLLDVTNGESEQKFVPVPLGVDHATLQAQLAKLEVTYPVLIQLVWSLVLRFYINGSQTVTGYLASGREAPVPGIDDTIGPFISMLLCYIDFTQPKSILELLKKIQLDSINSSAYQASSLAEIQSSIGITGGTLFNAGISFMPLVDDKAQHGNKLVFDQKSINDPTEFELALIVETGEDATKISIHYRTSLVSEGHAGNIAETVNHILMEILKDPSRSPDEIPAVSSNDLDQLWKWNETCIAPVDECVHHFVERVMVAHPEKEAIFSWDGSLSYRELDDLSRNLAHHLVGLGIGPEKIVPLCFEKSKWAVVSMLAVLRAGGCFVMLDPTHPDARVLSIAEEIEAEVLMCSPLTRPKFEEVKDKALVIETDFAYGLPHTDPNVPVCPTVTPENAMYVVFTSGTTGAPKGSITSHKAYCTGFREHAWAIEVGPESRTLQFSAYSFDASVGDILTTLLVSGCICIPSEEDRSMEISTFIAKSRATWAGWTPSFASLVDPDTVPTLTVLLMAGEPLPASQVDAWVDRLKLLNIYGPSECSVACVVNKDVTRETNASNIGRGYRCVTWVVDENDHERLRPIGSAGELLIEGPILARGYLKRPEKTAEVFIDAPSWLKNGPHPRNNRLYKTGDLVRYNSDGTINFIGRKDTQLKINGQRVELGEIEHSLRSSIPPTAGPVVVELLKRSGDGEHDLLAAFVHVGTDDASPEDPDDIIATEPQALERFQSLVKQIYETASSLPRYMSPHVFIPLKVLPITTAGKLDRRALQRVTSLLSREDLVSFTSSAKEAGRTAEELQLAEMWKKVLHVSSVGVYDHFFRLGGDSMAAMGLRSEARRNGLGISVSDIFSNPVLADMAKVMSSAASEAAEWVQPFSLLDTQDSTSEAVAEIARECNVSLNAIEDIIPALPMQEALMALSSRQSSSHAYALHAPYKLPVNLDETRFVEAWEQTTQVHTVLRSRILLRPKGSLLVILKDSISVTIHQGSLDEYLDKQKSQPFGDGTPLLRLGFVKDSHYRYFVFSAHHSVYDGWSTKLIWDTVLQHYNGETVPPPPQFQALVQKLRSTPRQTAEDYWRDVLIDQQGTPFPSVPASHRPVARSATSFKFRLPAASTFDRNVTAATLINAAWAIINAQYSGDSTATFGCTLSGRDFPLSGIEQLVGPTIVTVPRQYSVNGDQNLAEFLEYVQQVAIDSIPHQHLGLHAIQGVSSAAQEACDFSSLMVVHPDAALRLPFEELDITPVSLDITEFHTYPLAVEFLPVGEDLTVDIKFDPDCVDLDIVKTMMGQFNHVLQSICSASATADVASVMTVAPGDVERIITWNSSSINPVEACVHHLIEKKTKEQPDLPAVISHDASLSYAELDLWANQLTAQIISTGLVKPGDFVGLCLDKSARAVPAMIAILKAGGAFLPLNPDHPPARLQSLLEEAHSKLVLASPKRVSSLSNSLPCTVMSVDEFDSSKASPSPSTEANPGHAAYLLFTSGSTGKPKGVVIEHRAWASAIAAQSSFFGFGPHIRMLQFSTYTFDAMIFEIFITLTSGGCVCAPSESERMNDLSAYITKHEVNALISTPSVTRLINPAKVPTLKLVMVGGEPLAPSDIEAWLSQPGVSFVNAYGPTEACVMATARKVTLSDASSNIGGPIGTATWIVSPFTKTLAPIGAVGELCIEGPPLARGYLGDPERTNASFEQDPPCLPSGAKRRIYHTGDLVRYNADGTIAFVGRRDGQIKLRGQRIEVGEIEENIRKFMSDNKAFKHVGVELFDSPVSRSNSFLVALLVMDVAYKHSTAGVGCASMMDPSNPSLLETAKTLQQQLRNVLPEYMVPSAYVALERLPTTASSKRDRIFVKACLSELSAQGQLFPAASSKVDGTGLVGKEKLLQEWWAIVLDVKPESIGAGDHFFVLGGNSITAIRLAGLARSSKLRLLFEDIFSYPVLSAMATRIADDATLERPMPKPFELLTKAQLSSISLHVLPLYGITREQVEDIYPCTPLQEGLMAVTARNPGAYISADTMDIPTSELRQLQLAWAEAFSKFELLRTRVILSHEHGSLQVVVRQEPIWHEASDVATFVKMVQDAHGYGKPMAHLGVVPTDDPSICRVVFSAHHSLYDGWSLSLIRQTIEDHILGDQSQPDAHPAVPFKLFIRHLLDQSPDEAKSYWQTRMAGLEAAPFPRAANDSKHQPLASSLLQRSVSLQTARNHGSVATTANVVRAAWSLVISHYTASPDAVFGSILTGRESSDIADVEKIAGPTISTVPTRITIDYNSTISDFLASVQQDAVDESRFCHIGLQNIARISPECHLSCNFGSLLVVQPPIGGGGDRKVPQLRQGPVASPKFFPQALVLDCQMPDGDGEVGLTMSYDPKIMDESQAEFVVSTFSAILHNLLTADPTERLRNLSAISSEHASKLSQTAGQPELKVIDSCAHSLVQEQAKANPSQTAIDAWDGSMTYAELDQASSSLARKLQGLGIGPEKAVPFLFESSRWAIVAMLAVWKAGGCFVPLDPKSPNQRLQHLLQATEARVVLTSDLYATRCRELECQALVVDEETTSEQAEMQVSAAQAAVKTHNAAYILFTSGTTGIPKGVVIEHKTLSSSLTSLARYIGMGAESRAFQFCAYTFDVMLLDIFCALISGGCVCVPSDHQRMNDLAGFVRDFQVNTTWFTTSLSRIINPDDVPSLKTVIMGGEAVLQSDVDRWAPKVRLISGYGPTEACIVTLIGELLPKTPANSVGRPVVCRAWVVNPLKGTELSPFGGVGELCVEGPCLAREYLGNPEATATAFIKSPAWLPDATAATRVYRTGDLVHYNADGTLSFVARKDFQVKIRGQRVELSEIEETIRRHIPGWLTVAVDIFTPEGNDKQILAAVFATGDKFDQRTGSASPDPELVAFMKQLARELKGLLAETLPGHMIPDAYLPLRRLPVQSSGKLDRRVLHTIVNSMTFKSIASYANSDDDRQPPQTESERVMARLWTTSLKISDESTISRPDNFFSLGGDSIMAMRLVALLRAEGYSLAVAQMFSSPTLAGMASKMQQQLEHGQQSMTAANTLPVDSESDAGLKQKMATQLGLASSQIEDVYPCTYMQEFFMEDTLQRPRSHVAQFIFALDDDINLQQLRSAVTRCANWFPILRTRLVRESGRLYQVVLSDTIPCSDHSGTSLEAVLKEDKLNPMGLGDPLARVAFVQKGRDPRAHLVWTLHHSLYDAWSLRLLLDTVNKAYTDESLHVAPQLSFKTFIEHVGSRNSAADRAFWARYLSGAGNSPLFGYVFIREPVKDLRADFHVPLPPKVRGTTLPATIASAWIQVVGRLTKSRDVTIGYLVTGRAAPIPGIQNCAGPTISKVPLRVRLQNGDSTADVSEKVQAELTRLMPFELTGLNNVKASSQDARDACRFPLDLTVHHQGTLVFEGEGIGMQFVGGEVATAPPGGLSVECTVKGDEIEVTAFWDQRAARKERVDELIEGFRAGLLAA</sequence>
<dbReference type="FunFam" id="3.30.559.30:FF:000002">
    <property type="entry name" value="Nonribosomal peptide synthase Pes1"/>
    <property type="match status" value="1"/>
</dbReference>
<dbReference type="GO" id="GO:0016874">
    <property type="term" value="F:ligase activity"/>
    <property type="evidence" value="ECO:0007669"/>
    <property type="project" value="UniProtKB-KW"/>
</dbReference>
<comment type="caution">
    <text evidence="7">The sequence shown here is derived from an EMBL/GenBank/DDBJ whole genome shotgun (WGS) entry which is preliminary data.</text>
</comment>
<evidence type="ECO:0000256" key="4">
    <source>
        <dbReference type="ARBA" id="ARBA00022598"/>
    </source>
</evidence>
<evidence type="ECO:0000256" key="1">
    <source>
        <dbReference type="ARBA" id="ARBA00005179"/>
    </source>
</evidence>
<keyword evidence="2" id="KW-0596">Phosphopantetheine</keyword>
<evidence type="ECO:0000313" key="7">
    <source>
        <dbReference type="EMBL" id="KAF6832083.1"/>
    </source>
</evidence>
<evidence type="ECO:0000259" key="6">
    <source>
        <dbReference type="PROSITE" id="PS50075"/>
    </source>
</evidence>
<dbReference type="SUPFAM" id="SSF47336">
    <property type="entry name" value="ACP-like"/>
    <property type="match status" value="4"/>
</dbReference>
<dbReference type="Proteomes" id="UP000639643">
    <property type="component" value="Unassembled WGS sequence"/>
</dbReference>
<comment type="pathway">
    <text evidence="1">Secondary metabolite biosynthesis.</text>
</comment>
<dbReference type="FunFam" id="3.40.50.980:FF:000001">
    <property type="entry name" value="Non-ribosomal peptide synthetase"/>
    <property type="match status" value="1"/>
</dbReference>
<dbReference type="CDD" id="cd05918">
    <property type="entry name" value="A_NRPS_SidN3_like"/>
    <property type="match status" value="4"/>
</dbReference>
<reference evidence="7" key="1">
    <citation type="journal article" date="2020" name="Phytopathology">
        <title>Genome Sequence Resources of Colletotrichum truncatum, C. plurivorum, C. musicola, and C. sojae: Four Species Pathogenic to Soybean (Glycine max).</title>
        <authorList>
            <person name="Rogerio F."/>
            <person name="Boufleur T.R."/>
            <person name="Ciampi-Guillardi M."/>
            <person name="Sukno S.A."/>
            <person name="Thon M.R."/>
            <person name="Massola Junior N.S."/>
            <person name="Baroncelli R."/>
        </authorList>
    </citation>
    <scope>NUCLEOTIDE SEQUENCE</scope>
    <source>
        <strain evidence="7">LFN0074</strain>
    </source>
</reference>
<dbReference type="InterPro" id="IPR036736">
    <property type="entry name" value="ACP-like_sf"/>
</dbReference>
<dbReference type="InterPro" id="IPR010071">
    <property type="entry name" value="AA_adenyl_dom"/>
</dbReference>
<dbReference type="CDD" id="cd19542">
    <property type="entry name" value="CT_NRPS-like"/>
    <property type="match status" value="1"/>
</dbReference>
<dbReference type="SMART" id="SM00823">
    <property type="entry name" value="PKS_PP"/>
    <property type="match status" value="4"/>
</dbReference>
<proteinExistence type="inferred from homology"/>
<dbReference type="FunFam" id="1.10.1200.10:FF:000005">
    <property type="entry name" value="Nonribosomal peptide synthetase 1"/>
    <property type="match status" value="2"/>
</dbReference>
<dbReference type="CDD" id="cd19545">
    <property type="entry name" value="FUM14_C_NRPS-like"/>
    <property type="match status" value="3"/>
</dbReference>
<name>A0A8H6NGK2_9PEZI</name>
<dbReference type="Gene3D" id="3.40.50.12780">
    <property type="entry name" value="N-terminal domain of ligase-like"/>
    <property type="match status" value="4"/>
</dbReference>
<keyword evidence="8" id="KW-1185">Reference proteome</keyword>
<evidence type="ECO:0000256" key="3">
    <source>
        <dbReference type="ARBA" id="ARBA00022553"/>
    </source>
</evidence>
<dbReference type="InterPro" id="IPR023213">
    <property type="entry name" value="CAT-like_dom_sf"/>
</dbReference>
<dbReference type="GO" id="GO:0031177">
    <property type="term" value="F:phosphopantetheine binding"/>
    <property type="evidence" value="ECO:0007669"/>
    <property type="project" value="InterPro"/>
</dbReference>
<dbReference type="NCBIfam" id="NF003417">
    <property type="entry name" value="PRK04813.1"/>
    <property type="match status" value="4"/>
</dbReference>
<accession>A0A8H6NGK2</accession>
<dbReference type="InterPro" id="IPR000873">
    <property type="entry name" value="AMP-dep_synth/lig_dom"/>
</dbReference>
<dbReference type="Gene3D" id="3.30.559.10">
    <property type="entry name" value="Chloramphenicol acetyltransferase-like domain"/>
    <property type="match status" value="5"/>
</dbReference>
<dbReference type="Pfam" id="PF00550">
    <property type="entry name" value="PP-binding"/>
    <property type="match status" value="4"/>
</dbReference>
<dbReference type="PROSITE" id="PS50075">
    <property type="entry name" value="CARRIER"/>
    <property type="match status" value="4"/>
</dbReference>
<dbReference type="FunFam" id="3.30.300.30:FF:000015">
    <property type="entry name" value="Nonribosomal peptide synthase SidD"/>
    <property type="match status" value="4"/>
</dbReference>
<organism evidence="7 8">
    <name type="scientific">Colletotrichum musicola</name>
    <dbReference type="NCBI Taxonomy" id="2175873"/>
    <lineage>
        <taxon>Eukaryota</taxon>
        <taxon>Fungi</taxon>
        <taxon>Dikarya</taxon>
        <taxon>Ascomycota</taxon>
        <taxon>Pezizomycotina</taxon>
        <taxon>Sordariomycetes</taxon>
        <taxon>Hypocreomycetidae</taxon>
        <taxon>Glomerellales</taxon>
        <taxon>Glomerellaceae</taxon>
        <taxon>Colletotrichum</taxon>
        <taxon>Colletotrichum orchidearum species complex</taxon>
    </lineage>
</organism>
<evidence type="ECO:0000313" key="8">
    <source>
        <dbReference type="Proteomes" id="UP000639643"/>
    </source>
</evidence>
<feature type="domain" description="Carrier" evidence="6">
    <location>
        <begin position="2310"/>
        <end position="2384"/>
    </location>
</feature>
<dbReference type="Gene3D" id="1.10.1200.10">
    <property type="entry name" value="ACP-like"/>
    <property type="match status" value="4"/>
</dbReference>
<dbReference type="FunFam" id="3.40.50.12780:FF:000014">
    <property type="entry name" value="Nonribosomal peptide synthetase 1"/>
    <property type="match status" value="2"/>
</dbReference>
<dbReference type="Pfam" id="PF00501">
    <property type="entry name" value="AMP-binding"/>
    <property type="match status" value="4"/>
</dbReference>
<dbReference type="InterPro" id="IPR006162">
    <property type="entry name" value="Ppantetheine_attach_site"/>
</dbReference>
<dbReference type="InterPro" id="IPR042099">
    <property type="entry name" value="ANL_N_sf"/>
</dbReference>
<dbReference type="PROSITE" id="PS00455">
    <property type="entry name" value="AMP_BINDING"/>
    <property type="match status" value="4"/>
</dbReference>
<dbReference type="GO" id="GO:0005737">
    <property type="term" value="C:cytoplasm"/>
    <property type="evidence" value="ECO:0007669"/>
    <property type="project" value="TreeGrafter"/>
</dbReference>
<dbReference type="GO" id="GO:0043041">
    <property type="term" value="P:amino acid activation for nonribosomal peptide biosynthetic process"/>
    <property type="evidence" value="ECO:0007669"/>
    <property type="project" value="TreeGrafter"/>
</dbReference>
<comment type="similarity">
    <text evidence="5">Belongs to the NRP synthetase family.</text>
</comment>
<feature type="domain" description="Carrier" evidence="6">
    <location>
        <begin position="3387"/>
        <end position="3463"/>
    </location>
</feature>
<dbReference type="FunFam" id="3.40.50.12780:FF:000012">
    <property type="entry name" value="Non-ribosomal peptide synthetase"/>
    <property type="match status" value="1"/>
</dbReference>
<dbReference type="InterPro" id="IPR020806">
    <property type="entry name" value="PKS_PP-bd"/>
</dbReference>
<dbReference type="InterPro" id="IPR020845">
    <property type="entry name" value="AMP-binding_CS"/>
</dbReference>
<dbReference type="SUPFAM" id="SSF52777">
    <property type="entry name" value="CoA-dependent acyltransferases"/>
    <property type="match status" value="10"/>
</dbReference>
<dbReference type="InterPro" id="IPR001242">
    <property type="entry name" value="Condensation_dom"/>
</dbReference>
<feature type="domain" description="Carrier" evidence="6">
    <location>
        <begin position="773"/>
        <end position="849"/>
    </location>
</feature>
<feature type="domain" description="Carrier" evidence="6">
    <location>
        <begin position="4468"/>
        <end position="4545"/>
    </location>
</feature>
<dbReference type="GO" id="GO:0044550">
    <property type="term" value="P:secondary metabolite biosynthetic process"/>
    <property type="evidence" value="ECO:0007669"/>
    <property type="project" value="TreeGrafter"/>
</dbReference>
<dbReference type="SUPFAM" id="SSF56801">
    <property type="entry name" value="Acetyl-CoA synthetase-like"/>
    <property type="match status" value="4"/>
</dbReference>
<keyword evidence="3" id="KW-0597">Phosphoprotein</keyword>
<dbReference type="PANTHER" id="PTHR45527">
    <property type="entry name" value="NONRIBOSOMAL PEPTIDE SYNTHETASE"/>
    <property type="match status" value="1"/>
</dbReference>
<dbReference type="NCBIfam" id="TIGR01733">
    <property type="entry name" value="AA-adenyl-dom"/>
    <property type="match status" value="4"/>
</dbReference>
<protein>
    <submittedName>
        <fullName evidence="7">Nonribosomal peptide</fullName>
    </submittedName>
</protein>
<dbReference type="CDD" id="cd19534">
    <property type="entry name" value="E_NRPS"/>
    <property type="match status" value="1"/>
</dbReference>